<gene>
    <name evidence="2" type="ORF">PTSG_07537</name>
</gene>
<dbReference type="SUPFAM" id="SSF52266">
    <property type="entry name" value="SGNH hydrolase"/>
    <property type="match status" value="1"/>
</dbReference>
<keyword evidence="3" id="KW-1185">Reference proteome</keyword>
<dbReference type="KEGG" id="sre:PTSG_07537"/>
<dbReference type="Gene3D" id="3.40.50.1110">
    <property type="entry name" value="SGNH hydrolase"/>
    <property type="match status" value="1"/>
</dbReference>
<reference evidence="2" key="1">
    <citation type="submission" date="2009-08" db="EMBL/GenBank/DDBJ databases">
        <title>Annotation of Salpingoeca rosetta.</title>
        <authorList>
            <consortium name="The Broad Institute Genome Sequencing Platform"/>
            <person name="Russ C."/>
            <person name="Cuomo C."/>
            <person name="Burger G."/>
            <person name="Gray M.W."/>
            <person name="Holland P.W.H."/>
            <person name="King N."/>
            <person name="Lang F.B.F."/>
            <person name="Roger A.J."/>
            <person name="Ruiz-Trillo I."/>
            <person name="Young S.K."/>
            <person name="Zeng Q."/>
            <person name="Gargeya S."/>
            <person name="Alvarado L."/>
            <person name="Berlin A."/>
            <person name="Chapman S.B."/>
            <person name="Chen Z."/>
            <person name="Freedman E."/>
            <person name="Gellesch M."/>
            <person name="Goldberg J."/>
            <person name="Griggs A."/>
            <person name="Gujja S."/>
            <person name="Heilman E."/>
            <person name="Heiman D."/>
            <person name="Howarth C."/>
            <person name="Mehta T."/>
            <person name="Neiman D."/>
            <person name="Pearson M."/>
            <person name="Roberts A."/>
            <person name="Saif S."/>
            <person name="Shea T."/>
            <person name="Shenoy N."/>
            <person name="Sisk P."/>
            <person name="Stolte C."/>
            <person name="Sykes S."/>
            <person name="White J."/>
            <person name="Yandava C."/>
            <person name="Haas B."/>
            <person name="Nusbaum C."/>
            <person name="Birren B."/>
        </authorList>
    </citation>
    <scope>NUCLEOTIDE SEQUENCE [LARGE SCALE GENOMIC DNA]</scope>
    <source>
        <strain evidence="2">ATCC 50818</strain>
    </source>
</reference>
<dbReference type="AlphaFoldDB" id="F2UH19"/>
<dbReference type="InterPro" id="IPR045136">
    <property type="entry name" value="Iah1-like"/>
</dbReference>
<sequence length="262" mass="29345">MEQPPLRDTAVLFGDSITQYSFAPQGWGAGIAHAFQRKVDVVNRGFSGYTTRSARAMLKHIFPEQGEADPHLFVTVFFGANDAAQECDQHVPIEEYEENLDAILSTIKRRAKHVVMIAPPPVDHVRWPTRHNTHVQRYAAVASRAAERHDVPCVNLYKEWFKADWMAMLNDGLHFSDAGNQALLQLLLERLPIQPDDLPFDFPLWRDVLLPDPSIAFRRAFVKSLPYACRHRCEDDCTCCDGDSNSNGNGNGNGNGNSKAAS</sequence>
<evidence type="ECO:0000313" key="3">
    <source>
        <dbReference type="Proteomes" id="UP000007799"/>
    </source>
</evidence>
<dbReference type="InParanoid" id="F2UH19"/>
<dbReference type="Proteomes" id="UP000007799">
    <property type="component" value="Unassembled WGS sequence"/>
</dbReference>
<dbReference type="EMBL" id="GL832974">
    <property type="protein sequence ID" value="EGD76418.1"/>
    <property type="molecule type" value="Genomic_DNA"/>
</dbReference>
<organism evidence="3">
    <name type="scientific">Salpingoeca rosetta (strain ATCC 50818 / BSB-021)</name>
    <dbReference type="NCBI Taxonomy" id="946362"/>
    <lineage>
        <taxon>Eukaryota</taxon>
        <taxon>Choanoflagellata</taxon>
        <taxon>Craspedida</taxon>
        <taxon>Salpingoecidae</taxon>
        <taxon>Salpingoeca</taxon>
    </lineage>
</organism>
<dbReference type="InterPro" id="IPR036514">
    <property type="entry name" value="SGNH_hydro_sf"/>
</dbReference>
<feature type="domain" description="SGNH hydrolase-type esterase" evidence="1">
    <location>
        <begin position="12"/>
        <end position="182"/>
    </location>
</feature>
<evidence type="ECO:0000259" key="1">
    <source>
        <dbReference type="Pfam" id="PF13472"/>
    </source>
</evidence>
<dbReference type="FunCoup" id="F2UH19">
    <property type="interactions" value="979"/>
</dbReference>
<dbReference type="STRING" id="946362.F2UH19"/>
<dbReference type="Pfam" id="PF13472">
    <property type="entry name" value="Lipase_GDSL_2"/>
    <property type="match status" value="1"/>
</dbReference>
<name>F2UH19_SALR5</name>
<dbReference type="RefSeq" id="XP_004991333.1">
    <property type="nucleotide sequence ID" value="XM_004991276.1"/>
</dbReference>
<dbReference type="OMA" id="AQSYMRR"/>
<dbReference type="eggNOG" id="KOG3035">
    <property type="taxonomic scope" value="Eukaryota"/>
</dbReference>
<dbReference type="InterPro" id="IPR013830">
    <property type="entry name" value="SGNH_hydro"/>
</dbReference>
<accession>F2UH19</accession>
<dbReference type="PANTHER" id="PTHR14209">
    <property type="entry name" value="ISOAMYL ACETATE-HYDROLYZING ESTERASE 1"/>
    <property type="match status" value="1"/>
</dbReference>
<dbReference type="PANTHER" id="PTHR14209:SF19">
    <property type="entry name" value="ISOAMYL ACETATE-HYDROLYZING ESTERASE 1 HOMOLOG"/>
    <property type="match status" value="1"/>
</dbReference>
<evidence type="ECO:0000313" key="2">
    <source>
        <dbReference type="EMBL" id="EGD76418.1"/>
    </source>
</evidence>
<dbReference type="OrthoDB" id="671439at2759"/>
<dbReference type="CDD" id="cd01838">
    <property type="entry name" value="Isoamyl_acetate_hydrolase_like"/>
    <property type="match status" value="1"/>
</dbReference>
<dbReference type="GeneID" id="16071894"/>
<proteinExistence type="predicted"/>
<protein>
    <submittedName>
        <fullName evidence="2">Hypertrophic agonist responsive protein</fullName>
    </submittedName>
</protein>